<keyword evidence="10" id="KW-1185">Reference proteome</keyword>
<reference evidence="9 10" key="1">
    <citation type="submission" date="2019-07" db="EMBL/GenBank/DDBJ databases">
        <title>R&amp;d 2014.</title>
        <authorList>
            <person name="Klenk H.-P."/>
        </authorList>
    </citation>
    <scope>NUCLEOTIDE SEQUENCE [LARGE SCALE GENOMIC DNA]</scope>
    <source>
        <strain evidence="9 10">DSM 43868</strain>
    </source>
</reference>
<dbReference type="GO" id="GO:0050660">
    <property type="term" value="F:flavin adenine dinucleotide binding"/>
    <property type="evidence" value="ECO:0007669"/>
    <property type="project" value="TreeGrafter"/>
</dbReference>
<feature type="domain" description="Thiamine pyrophosphate enzyme TPP-binding" evidence="7">
    <location>
        <begin position="429"/>
        <end position="558"/>
    </location>
</feature>
<dbReference type="PANTHER" id="PTHR18968:SF13">
    <property type="entry name" value="ACETOLACTATE SYNTHASE CATALYTIC SUBUNIT, MITOCHONDRIAL"/>
    <property type="match status" value="1"/>
</dbReference>
<dbReference type="SUPFAM" id="SSF52467">
    <property type="entry name" value="DHS-like NAD/FAD-binding domain"/>
    <property type="match status" value="1"/>
</dbReference>
<dbReference type="InterPro" id="IPR029035">
    <property type="entry name" value="DHS-like_NAD/FAD-binding_dom"/>
</dbReference>
<evidence type="ECO:0000256" key="1">
    <source>
        <dbReference type="ARBA" id="ARBA00001964"/>
    </source>
</evidence>
<evidence type="ECO:0000256" key="4">
    <source>
        <dbReference type="RuleBase" id="RU362132"/>
    </source>
</evidence>
<accession>A0A562I9T2</accession>
<dbReference type="GO" id="GO:0005948">
    <property type="term" value="C:acetolactate synthase complex"/>
    <property type="evidence" value="ECO:0007669"/>
    <property type="project" value="TreeGrafter"/>
</dbReference>
<evidence type="ECO:0000259" key="7">
    <source>
        <dbReference type="Pfam" id="PF02775"/>
    </source>
</evidence>
<dbReference type="GO" id="GO:0009097">
    <property type="term" value="P:isoleucine biosynthetic process"/>
    <property type="evidence" value="ECO:0007669"/>
    <property type="project" value="TreeGrafter"/>
</dbReference>
<keyword evidence="3 4" id="KW-0786">Thiamine pyrophosphate</keyword>
<dbReference type="OrthoDB" id="4494979at2"/>
<dbReference type="Gene3D" id="3.40.50.1220">
    <property type="entry name" value="TPP-binding domain"/>
    <property type="match status" value="1"/>
</dbReference>
<evidence type="ECO:0000256" key="3">
    <source>
        <dbReference type="ARBA" id="ARBA00023052"/>
    </source>
</evidence>
<dbReference type="Pfam" id="PF02775">
    <property type="entry name" value="TPP_enzyme_C"/>
    <property type="match status" value="1"/>
</dbReference>
<evidence type="ECO:0000259" key="8">
    <source>
        <dbReference type="Pfam" id="PF02776"/>
    </source>
</evidence>
<dbReference type="EMBL" id="VLKE01000001">
    <property type="protein sequence ID" value="TWH67810.1"/>
    <property type="molecule type" value="Genomic_DNA"/>
</dbReference>
<dbReference type="InterPro" id="IPR000399">
    <property type="entry name" value="TPP-bd_CS"/>
</dbReference>
<dbReference type="GO" id="GO:0000287">
    <property type="term" value="F:magnesium ion binding"/>
    <property type="evidence" value="ECO:0007669"/>
    <property type="project" value="InterPro"/>
</dbReference>
<evidence type="ECO:0000313" key="9">
    <source>
        <dbReference type="EMBL" id="TWH67810.1"/>
    </source>
</evidence>
<dbReference type="Proteomes" id="UP000319825">
    <property type="component" value="Unassembled WGS sequence"/>
</dbReference>
<feature type="compositionally biased region" description="Basic and acidic residues" evidence="5">
    <location>
        <begin position="592"/>
        <end position="603"/>
    </location>
</feature>
<dbReference type="InterPro" id="IPR012001">
    <property type="entry name" value="Thiamin_PyroP_enz_TPP-bd_dom"/>
</dbReference>
<dbReference type="RefSeq" id="WP_145774732.1">
    <property type="nucleotide sequence ID" value="NZ_BAAATQ010000321.1"/>
</dbReference>
<dbReference type="PANTHER" id="PTHR18968">
    <property type="entry name" value="THIAMINE PYROPHOSPHATE ENZYMES"/>
    <property type="match status" value="1"/>
</dbReference>
<dbReference type="SUPFAM" id="SSF52518">
    <property type="entry name" value="Thiamin diphosphate-binding fold (THDP-binding)"/>
    <property type="match status" value="2"/>
</dbReference>
<feature type="domain" description="Thiamine pyrophosphate enzyme N-terminal TPP-binding" evidence="8">
    <location>
        <begin position="1"/>
        <end position="125"/>
    </location>
</feature>
<name>A0A562I9T2_MICOL</name>
<protein>
    <submittedName>
        <fullName evidence="9">Acetolactate synthase-1/2/3 large subunit</fullName>
    </submittedName>
</protein>
<feature type="region of interest" description="Disordered" evidence="5">
    <location>
        <begin position="564"/>
        <end position="603"/>
    </location>
</feature>
<evidence type="ECO:0000256" key="5">
    <source>
        <dbReference type="SAM" id="MobiDB-lite"/>
    </source>
</evidence>
<comment type="cofactor">
    <cofactor evidence="1">
        <name>thiamine diphosphate</name>
        <dbReference type="ChEBI" id="CHEBI:58937"/>
    </cofactor>
</comment>
<dbReference type="InterPro" id="IPR045229">
    <property type="entry name" value="TPP_enz"/>
</dbReference>
<dbReference type="GO" id="GO:0003984">
    <property type="term" value="F:acetolactate synthase activity"/>
    <property type="evidence" value="ECO:0007669"/>
    <property type="project" value="TreeGrafter"/>
</dbReference>
<comment type="similarity">
    <text evidence="2 4">Belongs to the TPP enzyme family.</text>
</comment>
<dbReference type="InterPro" id="IPR011766">
    <property type="entry name" value="TPP_enzyme_TPP-bd"/>
</dbReference>
<gene>
    <name evidence="9" type="ORF">JD77_02795</name>
</gene>
<dbReference type="Pfam" id="PF00205">
    <property type="entry name" value="TPP_enzyme_M"/>
    <property type="match status" value="1"/>
</dbReference>
<dbReference type="Gene3D" id="3.40.50.970">
    <property type="match status" value="2"/>
</dbReference>
<dbReference type="GO" id="GO:0009099">
    <property type="term" value="P:L-valine biosynthetic process"/>
    <property type="evidence" value="ECO:0007669"/>
    <property type="project" value="TreeGrafter"/>
</dbReference>
<dbReference type="CDD" id="cd00568">
    <property type="entry name" value="TPP_enzymes"/>
    <property type="match status" value="1"/>
</dbReference>
<dbReference type="AlphaFoldDB" id="A0A562I9T2"/>
<comment type="caution">
    <text evidence="9">The sequence shown here is derived from an EMBL/GenBank/DDBJ whole genome shotgun (WGS) entry which is preliminary data.</text>
</comment>
<evidence type="ECO:0000259" key="6">
    <source>
        <dbReference type="Pfam" id="PF00205"/>
    </source>
</evidence>
<dbReference type="Pfam" id="PF02776">
    <property type="entry name" value="TPP_enzyme_N"/>
    <property type="match status" value="1"/>
</dbReference>
<proteinExistence type="inferred from homology"/>
<evidence type="ECO:0000313" key="10">
    <source>
        <dbReference type="Proteomes" id="UP000319825"/>
    </source>
</evidence>
<evidence type="ECO:0000256" key="2">
    <source>
        <dbReference type="ARBA" id="ARBA00007812"/>
    </source>
</evidence>
<dbReference type="InterPro" id="IPR012000">
    <property type="entry name" value="Thiamin_PyroP_enz_cen_dom"/>
</dbReference>
<dbReference type="GO" id="GO:0030976">
    <property type="term" value="F:thiamine pyrophosphate binding"/>
    <property type="evidence" value="ECO:0007669"/>
    <property type="project" value="InterPro"/>
</dbReference>
<organism evidence="9 10">
    <name type="scientific">Micromonospora olivasterospora</name>
    <dbReference type="NCBI Taxonomy" id="1880"/>
    <lineage>
        <taxon>Bacteria</taxon>
        <taxon>Bacillati</taxon>
        <taxon>Actinomycetota</taxon>
        <taxon>Actinomycetes</taxon>
        <taxon>Micromonosporales</taxon>
        <taxon>Micromonosporaceae</taxon>
        <taxon>Micromonospora</taxon>
    </lineage>
</organism>
<dbReference type="PROSITE" id="PS00187">
    <property type="entry name" value="TPP_ENZYMES"/>
    <property type="match status" value="1"/>
</dbReference>
<dbReference type="InterPro" id="IPR029061">
    <property type="entry name" value="THDP-binding"/>
</dbReference>
<sequence length="603" mass="64226">MDGSSRIIALLRNMGVTCYAGVTGGNILRFTTQLEPFRSAAGADDCRPDADDKRPFLLTLNEFVAGFVPVGHYLATGRIAAAVATAGGATKLASCGISDAKMHNIPAVYLVGLNAGTSAGLAPLQDVTPEGMNIVAQLRAEIGDGCLLIEDIHDIDTQLEKARRLLSDSRPVVLAVAPEALNSAMPTCDIPESELDSLGPQVDASALERHLRSLVRGRRVVLFVGEEVARCPGVASLTKRLAHTFGAPTVWSQSAASAVSADSPFAYGCIGFGGNDRANELWQSLTSDDVVIALGLDPGEYVLGMERIKAGTVVHITAWQNPYGSRNGGFAHRCAGEYRLVRGDIGQVLAAVLPLLEQGPVDSIRQPYAPTNLNDPTPPYTPAPGSVDFAELLLRLHRQWRPGTLVFDDVCLAYKDRQFVTQRPSGAVQVFSAHQASTMGSAFGHAVGAKIASPHTDVFCFTGDGCFRLYGGALADVADLGIVVFVIDNGGYGIIQQGYDKIAPEVGRDRFHSVLPPLDFVAAAIAYRWKAWRLEPDLSNLDEVLADCRTPNGRSVLVSVPVDTDQTLGHNPRVRHLGARDETSPPNATSERGTEASRNDTGP</sequence>
<feature type="domain" description="Thiamine pyrophosphate enzyme central" evidence="6">
    <location>
        <begin position="210"/>
        <end position="317"/>
    </location>
</feature>